<accession>A0ABR3IYT7</accession>
<comment type="caution">
    <text evidence="2">The sequence shown here is derived from an EMBL/GenBank/DDBJ whole genome shotgun (WGS) entry which is preliminary data.</text>
</comment>
<protein>
    <submittedName>
        <fullName evidence="2">Uncharacterized protein</fullName>
    </submittedName>
</protein>
<organism evidence="2 3">
    <name type="scientific">Hohenbuehelia grisea</name>
    <dbReference type="NCBI Taxonomy" id="104357"/>
    <lineage>
        <taxon>Eukaryota</taxon>
        <taxon>Fungi</taxon>
        <taxon>Dikarya</taxon>
        <taxon>Basidiomycota</taxon>
        <taxon>Agaricomycotina</taxon>
        <taxon>Agaricomycetes</taxon>
        <taxon>Agaricomycetidae</taxon>
        <taxon>Agaricales</taxon>
        <taxon>Pleurotineae</taxon>
        <taxon>Pleurotaceae</taxon>
        <taxon>Hohenbuehelia</taxon>
    </lineage>
</organism>
<reference evidence="3" key="1">
    <citation type="submission" date="2024-06" db="EMBL/GenBank/DDBJ databases">
        <title>Multi-omics analyses provide insights into the biosynthesis of the anticancer antibiotic pleurotin in Hohenbuehelia grisea.</title>
        <authorList>
            <person name="Weaver J.A."/>
            <person name="Alberti F."/>
        </authorList>
    </citation>
    <scope>NUCLEOTIDE SEQUENCE [LARGE SCALE GENOMIC DNA]</scope>
    <source>
        <strain evidence="3">T-177</strain>
    </source>
</reference>
<feature type="region of interest" description="Disordered" evidence="1">
    <location>
        <begin position="22"/>
        <end position="41"/>
    </location>
</feature>
<sequence length="473" mass="50316">MSPPQSSSFFLPPSLSILTRVAGDSAQDSATTPVVQDVQEPGERTSKFLSFSSLSTGATEYVDALSASQTSLDQDIADEDLMKLFDAAIVNLLPKPTEIISRDFACPSSLKARPPIPAPAMGPTTSALSFTQRKPSVPPPSRLRKSSELQNMTDEELMKMFDTAVLKMAKKPEVGEKANGSNATVKDMAPPLIMRAGARRVNNKNIDIVKGREQRRALPSPLANVIYNSSIAQEAHQNALQLTKSTKALIEEAGNAVCTDRQQRPDKDSRKWAVDEDTPYAVLAHAHLDCSETATAFYPADETRVVLEFSKRLPCNVVVRAVPDVQDDSSEPLAHAIEPSTTTDTTRTRTIMFVPKAERRAAAEARAKGQAGLRWRSLGVLKSIFGIARVPAPTPAASNSADAATSTPTGTAMTMPTVTLHPGIPAHDVLARIVGLGVPAQRTCVVMTPKCFLGMCGVAGCGGGGGRAGQGFG</sequence>
<dbReference type="EMBL" id="JASNQZ010000014">
    <property type="protein sequence ID" value="KAL0948407.1"/>
    <property type="molecule type" value="Genomic_DNA"/>
</dbReference>
<evidence type="ECO:0000256" key="1">
    <source>
        <dbReference type="SAM" id="MobiDB-lite"/>
    </source>
</evidence>
<keyword evidence="3" id="KW-1185">Reference proteome</keyword>
<dbReference type="Proteomes" id="UP001556367">
    <property type="component" value="Unassembled WGS sequence"/>
</dbReference>
<gene>
    <name evidence="2" type="ORF">HGRIS_010988</name>
</gene>
<proteinExistence type="predicted"/>
<name>A0ABR3IYT7_9AGAR</name>
<evidence type="ECO:0000313" key="3">
    <source>
        <dbReference type="Proteomes" id="UP001556367"/>
    </source>
</evidence>
<evidence type="ECO:0000313" key="2">
    <source>
        <dbReference type="EMBL" id="KAL0948407.1"/>
    </source>
</evidence>
<feature type="region of interest" description="Disordered" evidence="1">
    <location>
        <begin position="115"/>
        <end position="147"/>
    </location>
</feature>
<feature type="compositionally biased region" description="Polar residues" evidence="1">
    <location>
        <begin position="123"/>
        <end position="134"/>
    </location>
</feature>